<keyword evidence="6" id="KW-1185">Reference proteome</keyword>
<evidence type="ECO:0000256" key="2">
    <source>
        <dbReference type="ARBA" id="ARBA00022679"/>
    </source>
</evidence>
<dbReference type="Gene3D" id="3.40.47.10">
    <property type="match status" value="1"/>
</dbReference>
<comment type="similarity">
    <text evidence="1 3">Belongs to the thiolase-like superfamily. Beta-ketoacyl-ACP synthases family.</text>
</comment>
<dbReference type="Proteomes" id="UP000007054">
    <property type="component" value="Chromosome"/>
</dbReference>
<organism evidence="5 6">
    <name type="scientific">Ruminococcus champanellensis (strain DSM 18848 / JCM 17042 / KCTC 15320 / 18P13)</name>
    <dbReference type="NCBI Taxonomy" id="213810"/>
    <lineage>
        <taxon>Bacteria</taxon>
        <taxon>Bacillati</taxon>
        <taxon>Bacillota</taxon>
        <taxon>Clostridia</taxon>
        <taxon>Eubacteriales</taxon>
        <taxon>Oscillospiraceae</taxon>
        <taxon>Ruminococcus</taxon>
    </lineage>
</organism>
<dbReference type="GO" id="GO:0005829">
    <property type="term" value="C:cytosol"/>
    <property type="evidence" value="ECO:0007669"/>
    <property type="project" value="TreeGrafter"/>
</dbReference>
<dbReference type="CDD" id="cd00834">
    <property type="entry name" value="KAS_I_II"/>
    <property type="match status" value="1"/>
</dbReference>
<dbReference type="GO" id="GO:0004315">
    <property type="term" value="F:3-oxoacyl-[acyl-carrier-protein] synthase activity"/>
    <property type="evidence" value="ECO:0007669"/>
    <property type="project" value="UniProtKB-EC"/>
</dbReference>
<dbReference type="HOGENOM" id="CLU_000022_69_2_9"/>
<dbReference type="BioCyc" id="RCHA213810:RUM_RS10680-MONOMER"/>
<dbReference type="InterPro" id="IPR000794">
    <property type="entry name" value="Beta-ketoacyl_synthase"/>
</dbReference>
<dbReference type="GO" id="GO:0006633">
    <property type="term" value="P:fatty acid biosynthetic process"/>
    <property type="evidence" value="ECO:0007669"/>
    <property type="project" value="TreeGrafter"/>
</dbReference>
<dbReference type="EC" id="2.3.1.179" evidence="5"/>
<dbReference type="AlphaFoldDB" id="D4LF18"/>
<evidence type="ECO:0000256" key="3">
    <source>
        <dbReference type="RuleBase" id="RU003694"/>
    </source>
</evidence>
<dbReference type="FunFam" id="3.40.47.10:FF:000029">
    <property type="entry name" value="3-oxoacyl-[acyl-carrier-protein] synthase 1"/>
    <property type="match status" value="1"/>
</dbReference>
<evidence type="ECO:0000256" key="1">
    <source>
        <dbReference type="ARBA" id="ARBA00008467"/>
    </source>
</evidence>
<feature type="domain" description="Ketosynthase family 3 (KS3)" evidence="4">
    <location>
        <begin position="1"/>
        <end position="400"/>
    </location>
</feature>
<proteinExistence type="inferred from homology"/>
<dbReference type="Pfam" id="PF02801">
    <property type="entry name" value="Ketoacyl-synt_C"/>
    <property type="match status" value="1"/>
</dbReference>
<dbReference type="SUPFAM" id="SSF53901">
    <property type="entry name" value="Thiolase-like"/>
    <property type="match status" value="2"/>
</dbReference>
<evidence type="ECO:0000259" key="4">
    <source>
        <dbReference type="PROSITE" id="PS52004"/>
    </source>
</evidence>
<sequence>MNRVVITGLGAVTAIGNTVPEYWKNLIAGKGGISPITRISTEEHDTKVAAQVPDSFEAEASRYWKKRQLSATTRATRTGLASTGEAVADSGIDFTACDRSRVAVIYGVIDNSLEDAELDKPLNITLRKMPSELPAMVSIKYGLTGAAFNVSTACASSAYAMALAKQMIEAGMYDTVIVGGVSNTVTHSVIKGFNQLLAMSVNPDPKTACRPFTRDRDGFIMGEGAGTLILESEQTAKARGARIYCTLAGAHMDSEAYNMTAPKTDGAGMAQTMAAALENAGLQPEHLDYINAHGTSTNLNDLYETMAVKSLLGERAKQVPVSSIKAAIGHTLAAGGALEAIACVKALETGMLPPTLHYDIPDPALDLDYIPNTARAQRIRTALSNSFGFGGHNASLVFCKYE</sequence>
<protein>
    <submittedName>
        <fullName evidence="5">3-oxoacyl-(Acyl-carrier-protein) synthase</fullName>
        <ecNumber evidence="5">2.3.1.179</ecNumber>
    </submittedName>
</protein>
<dbReference type="InterPro" id="IPR014030">
    <property type="entry name" value="Ketoacyl_synth_N"/>
</dbReference>
<dbReference type="RefSeq" id="WP_015559119.1">
    <property type="nucleotide sequence ID" value="NC_021039.1"/>
</dbReference>
<keyword evidence="2 3" id="KW-0808">Transferase</keyword>
<dbReference type="SMART" id="SM00825">
    <property type="entry name" value="PKS_KS"/>
    <property type="match status" value="1"/>
</dbReference>
<dbReference type="GeneID" id="83156854"/>
<gene>
    <name evidence="5" type="ordered locus">RUM_22000</name>
</gene>
<dbReference type="PROSITE" id="PS52004">
    <property type="entry name" value="KS3_2"/>
    <property type="match status" value="1"/>
</dbReference>
<dbReference type="KEGG" id="rch:RUM_22000"/>
<dbReference type="Pfam" id="PF00109">
    <property type="entry name" value="ketoacyl-synt"/>
    <property type="match status" value="1"/>
</dbReference>
<dbReference type="InterPro" id="IPR020841">
    <property type="entry name" value="PKS_Beta-ketoAc_synthase_dom"/>
</dbReference>
<dbReference type="STRING" id="213810.RUM_22000"/>
<dbReference type="PATRIC" id="fig|213810.4.peg.2087"/>
<dbReference type="NCBIfam" id="NF005589">
    <property type="entry name" value="PRK07314.1"/>
    <property type="match status" value="1"/>
</dbReference>
<reference evidence="5" key="2">
    <citation type="submission" date="2010-03" db="EMBL/GenBank/DDBJ databases">
        <authorList>
            <person name="Pajon A."/>
        </authorList>
    </citation>
    <scope>NUCLEOTIDE SEQUENCE</scope>
    <source>
        <strain evidence="5">Type strain: 18P13</strain>
    </source>
</reference>
<keyword evidence="5" id="KW-0012">Acyltransferase</keyword>
<reference evidence="5" key="1">
    <citation type="submission" date="2010-03" db="EMBL/GenBank/DDBJ databases">
        <title>The genome sequence of Ruminococcus sp. 18P13.</title>
        <authorList>
            <consortium name="metaHIT consortium -- http://www.metahit.eu/"/>
            <person name="Pajon A."/>
            <person name="Turner K."/>
            <person name="Parkhill J."/>
            <person name="Bernalier A."/>
        </authorList>
    </citation>
    <scope>NUCLEOTIDE SEQUENCE [LARGE SCALE GENOMIC DNA]</scope>
    <source>
        <strain evidence="5">Type strain: 18P13</strain>
    </source>
</reference>
<dbReference type="EMBL" id="FP929052">
    <property type="protein sequence ID" value="CBL18213.1"/>
    <property type="molecule type" value="Genomic_DNA"/>
</dbReference>
<dbReference type="PANTHER" id="PTHR11712:SF336">
    <property type="entry name" value="3-OXOACYL-[ACYL-CARRIER-PROTEIN] SYNTHASE, MITOCHONDRIAL"/>
    <property type="match status" value="1"/>
</dbReference>
<dbReference type="PANTHER" id="PTHR11712">
    <property type="entry name" value="POLYKETIDE SYNTHASE-RELATED"/>
    <property type="match status" value="1"/>
</dbReference>
<evidence type="ECO:0000313" key="5">
    <source>
        <dbReference type="EMBL" id="CBL18213.1"/>
    </source>
</evidence>
<accession>D4LF18</accession>
<dbReference type="InterPro" id="IPR016039">
    <property type="entry name" value="Thiolase-like"/>
</dbReference>
<dbReference type="InterPro" id="IPR014031">
    <property type="entry name" value="Ketoacyl_synth_C"/>
</dbReference>
<evidence type="ECO:0000313" key="6">
    <source>
        <dbReference type="Proteomes" id="UP000007054"/>
    </source>
</evidence>
<name>D4LF18_RUMC1</name>